<gene>
    <name evidence="7" type="ORF">BXT84_13140</name>
</gene>
<dbReference type="EMBL" id="CP019454">
    <property type="protein sequence ID" value="AUW94774.1"/>
    <property type="molecule type" value="Genomic_DNA"/>
</dbReference>
<dbReference type="CDD" id="cd07153">
    <property type="entry name" value="Fur_like"/>
    <property type="match status" value="1"/>
</dbReference>
<accession>A0ABM6RTW9</accession>
<comment type="similarity">
    <text evidence="1">Belongs to the Fur family.</text>
</comment>
<dbReference type="SUPFAM" id="SSF46785">
    <property type="entry name" value="Winged helix' DNA-binding domain"/>
    <property type="match status" value="1"/>
</dbReference>
<evidence type="ECO:0000256" key="6">
    <source>
        <dbReference type="ARBA" id="ARBA00023163"/>
    </source>
</evidence>
<reference evidence="7 8" key="1">
    <citation type="journal article" date="2019" name="Sci. Rep.">
        <title>Sulfobacillus thermotolerans: new insights into resistance and metabolic capacities of acidophilic chemolithotrophs.</title>
        <authorList>
            <person name="Panyushkina A.E."/>
            <person name="Babenko V.V."/>
            <person name="Nikitina A.S."/>
            <person name="Selezneva O.V."/>
            <person name="Tsaplina I.A."/>
            <person name="Letarova M.A."/>
            <person name="Kostryukova E.S."/>
            <person name="Letarov A.V."/>
        </authorList>
    </citation>
    <scope>NUCLEOTIDE SEQUENCE [LARGE SCALE GENOMIC DNA]</scope>
    <source>
        <strain evidence="7 8">Kr1</strain>
    </source>
</reference>
<evidence type="ECO:0000256" key="4">
    <source>
        <dbReference type="ARBA" id="ARBA00023015"/>
    </source>
</evidence>
<evidence type="ECO:0008006" key="9">
    <source>
        <dbReference type="Google" id="ProtNLM"/>
    </source>
</evidence>
<evidence type="ECO:0000256" key="3">
    <source>
        <dbReference type="ARBA" id="ARBA00022833"/>
    </source>
</evidence>
<dbReference type="InterPro" id="IPR036390">
    <property type="entry name" value="WH_DNA-bd_sf"/>
</dbReference>
<dbReference type="Gene3D" id="1.10.10.10">
    <property type="entry name" value="Winged helix-like DNA-binding domain superfamily/Winged helix DNA-binding domain"/>
    <property type="match status" value="1"/>
</dbReference>
<evidence type="ECO:0000256" key="2">
    <source>
        <dbReference type="ARBA" id="ARBA00022491"/>
    </source>
</evidence>
<evidence type="ECO:0000256" key="1">
    <source>
        <dbReference type="ARBA" id="ARBA00007957"/>
    </source>
</evidence>
<dbReference type="Proteomes" id="UP000325292">
    <property type="component" value="Chromosome"/>
</dbReference>
<keyword evidence="5" id="KW-0238">DNA-binding</keyword>
<evidence type="ECO:0000313" key="7">
    <source>
        <dbReference type="EMBL" id="AUW94774.1"/>
    </source>
</evidence>
<dbReference type="InterPro" id="IPR002481">
    <property type="entry name" value="FUR"/>
</dbReference>
<protein>
    <recommendedName>
        <fullName evidence="9">Transcriptional repressor</fullName>
    </recommendedName>
</protein>
<evidence type="ECO:0000313" key="8">
    <source>
        <dbReference type="Proteomes" id="UP000325292"/>
    </source>
</evidence>
<dbReference type="PANTHER" id="PTHR33202:SF7">
    <property type="entry name" value="FERRIC UPTAKE REGULATION PROTEIN"/>
    <property type="match status" value="1"/>
</dbReference>
<keyword evidence="6" id="KW-0804">Transcription</keyword>
<dbReference type="PANTHER" id="PTHR33202">
    <property type="entry name" value="ZINC UPTAKE REGULATION PROTEIN"/>
    <property type="match status" value="1"/>
</dbReference>
<keyword evidence="8" id="KW-1185">Reference proteome</keyword>
<dbReference type="InterPro" id="IPR036388">
    <property type="entry name" value="WH-like_DNA-bd_sf"/>
</dbReference>
<dbReference type="Pfam" id="PF01475">
    <property type="entry name" value="FUR"/>
    <property type="match status" value="1"/>
</dbReference>
<dbReference type="InterPro" id="IPR043135">
    <property type="entry name" value="Fur_C"/>
</dbReference>
<organism evidence="7 8">
    <name type="scientific">Sulfobacillus thermotolerans</name>
    <dbReference type="NCBI Taxonomy" id="338644"/>
    <lineage>
        <taxon>Bacteria</taxon>
        <taxon>Bacillati</taxon>
        <taxon>Bacillota</taxon>
        <taxon>Clostridia</taxon>
        <taxon>Eubacteriales</taxon>
        <taxon>Clostridiales Family XVII. Incertae Sedis</taxon>
        <taxon>Sulfobacillus</taxon>
    </lineage>
</organism>
<evidence type="ECO:0000256" key="5">
    <source>
        <dbReference type="ARBA" id="ARBA00023125"/>
    </source>
</evidence>
<sequence>MMAAHEELLQTALRERGLRVTPDRLHVFRLLEASPLPLSIPALVEEIHDTGMNQTTVYRILELFTAMGVVHPVLIGHGSVGYELIPPFRHHHHHLVCIGCNEVIDLYNCQLEHRLDEIVKPYQYKILYHDIEIHGLCPKCQAKEAEDPGPSAH</sequence>
<name>A0ABM6RTW9_9FIRM</name>
<keyword evidence="2" id="KW-0678">Repressor</keyword>
<proteinExistence type="inferred from homology"/>
<keyword evidence="3" id="KW-0862">Zinc</keyword>
<dbReference type="Gene3D" id="3.30.1490.190">
    <property type="match status" value="1"/>
</dbReference>
<keyword evidence="4" id="KW-0805">Transcription regulation</keyword>
<dbReference type="RefSeq" id="WP_103376213.1">
    <property type="nucleotide sequence ID" value="NZ_CP133983.1"/>
</dbReference>